<gene>
    <name evidence="5" type="ORF">AAG570_006997</name>
</gene>
<dbReference type="Gene3D" id="3.30.70.330">
    <property type="match status" value="3"/>
</dbReference>
<feature type="domain" description="RRM" evidence="4">
    <location>
        <begin position="110"/>
        <end position="192"/>
    </location>
</feature>
<accession>A0ABD0YVX9</accession>
<name>A0ABD0YVX9_9HEMI</name>
<dbReference type="EMBL" id="JBFDAA010000002">
    <property type="protein sequence ID" value="KAL1140020.1"/>
    <property type="molecule type" value="Genomic_DNA"/>
</dbReference>
<feature type="region of interest" description="Disordered" evidence="3">
    <location>
        <begin position="1"/>
        <end position="27"/>
    </location>
</feature>
<dbReference type="CDD" id="cd12249">
    <property type="entry name" value="RRM1_hnRNPR_like"/>
    <property type="match status" value="1"/>
</dbReference>
<protein>
    <recommendedName>
        <fullName evidence="4">RRM domain-containing protein</fullName>
    </recommendedName>
</protein>
<dbReference type="SMART" id="SM00360">
    <property type="entry name" value="RRM"/>
    <property type="match status" value="3"/>
</dbReference>
<proteinExistence type="predicted"/>
<dbReference type="InterPro" id="IPR012677">
    <property type="entry name" value="Nucleotide-bd_a/b_plait_sf"/>
</dbReference>
<keyword evidence="1 2" id="KW-0694">RNA-binding</keyword>
<dbReference type="Proteomes" id="UP001558652">
    <property type="component" value="Unassembled WGS sequence"/>
</dbReference>
<evidence type="ECO:0000256" key="3">
    <source>
        <dbReference type="SAM" id="MobiDB-lite"/>
    </source>
</evidence>
<evidence type="ECO:0000259" key="4">
    <source>
        <dbReference type="PROSITE" id="PS50102"/>
    </source>
</evidence>
<evidence type="ECO:0000313" key="5">
    <source>
        <dbReference type="EMBL" id="KAL1140020.1"/>
    </source>
</evidence>
<dbReference type="AlphaFoldDB" id="A0ABD0YVX9"/>
<keyword evidence="6" id="KW-1185">Reference proteome</keyword>
<comment type="caution">
    <text evidence="5">The sequence shown here is derived from an EMBL/GenBank/DDBJ whole genome shotgun (WGS) entry which is preliminary data.</text>
</comment>
<evidence type="ECO:0000256" key="2">
    <source>
        <dbReference type="PROSITE-ProRule" id="PRU00176"/>
    </source>
</evidence>
<organism evidence="5 6">
    <name type="scientific">Ranatra chinensis</name>
    <dbReference type="NCBI Taxonomy" id="642074"/>
    <lineage>
        <taxon>Eukaryota</taxon>
        <taxon>Metazoa</taxon>
        <taxon>Ecdysozoa</taxon>
        <taxon>Arthropoda</taxon>
        <taxon>Hexapoda</taxon>
        <taxon>Insecta</taxon>
        <taxon>Pterygota</taxon>
        <taxon>Neoptera</taxon>
        <taxon>Paraneoptera</taxon>
        <taxon>Hemiptera</taxon>
        <taxon>Heteroptera</taxon>
        <taxon>Panheteroptera</taxon>
        <taxon>Nepomorpha</taxon>
        <taxon>Nepidae</taxon>
        <taxon>Ranatrinae</taxon>
        <taxon>Ranatra</taxon>
    </lineage>
</organism>
<feature type="compositionally biased region" description="Polar residues" evidence="3">
    <location>
        <begin position="1"/>
        <end position="10"/>
    </location>
</feature>
<evidence type="ECO:0000313" key="6">
    <source>
        <dbReference type="Proteomes" id="UP001558652"/>
    </source>
</evidence>
<reference evidence="5 6" key="1">
    <citation type="submission" date="2024-07" db="EMBL/GenBank/DDBJ databases">
        <title>Chromosome-level genome assembly of the water stick insect Ranatra chinensis (Heteroptera: Nepidae).</title>
        <authorList>
            <person name="Liu X."/>
        </authorList>
    </citation>
    <scope>NUCLEOTIDE SEQUENCE [LARGE SCALE GENOMIC DNA]</scope>
    <source>
        <strain evidence="5">Cailab_2021Rc</strain>
        <tissue evidence="5">Muscle</tissue>
    </source>
</reference>
<dbReference type="InterPro" id="IPR000504">
    <property type="entry name" value="RRM_dom"/>
</dbReference>
<evidence type="ECO:0000256" key="1">
    <source>
        <dbReference type="ARBA" id="ARBA00022884"/>
    </source>
</evidence>
<dbReference type="PROSITE" id="PS50102">
    <property type="entry name" value="RRM"/>
    <property type="match status" value="3"/>
</dbReference>
<feature type="domain" description="RRM" evidence="4">
    <location>
        <begin position="30"/>
        <end position="108"/>
    </location>
</feature>
<dbReference type="SUPFAM" id="SSF54928">
    <property type="entry name" value="RNA-binding domain, RBD"/>
    <property type="match status" value="2"/>
</dbReference>
<dbReference type="InterPro" id="IPR035979">
    <property type="entry name" value="RBD_domain_sf"/>
</dbReference>
<dbReference type="FunFam" id="3.30.70.330:FF:000022">
    <property type="entry name" value="APOBEC1 complementation factor isoform X1"/>
    <property type="match status" value="1"/>
</dbReference>
<dbReference type="GO" id="GO:0003723">
    <property type="term" value="F:RNA binding"/>
    <property type="evidence" value="ECO:0007669"/>
    <property type="project" value="UniProtKB-UniRule"/>
</dbReference>
<dbReference type="PANTHER" id="PTHR21245">
    <property type="entry name" value="HETEROGENEOUS NUCLEAR RIBONUCLEOPROTEIN"/>
    <property type="match status" value="1"/>
</dbReference>
<dbReference type="Pfam" id="PF00076">
    <property type="entry name" value="RRM_1"/>
    <property type="match status" value="2"/>
</dbReference>
<sequence length="277" mass="31685">MASYKVSQENGQRKYGPPLGWRGAPPPRGSEVYVSRIPRNLREDCLIPIFSSIGTIYTLRLMMDFSGSNRGFCFIQYTSVEEANRAIVELDGFELVPEHQIKVCRSVDNRRLFLGQIPKDKTKQEIFDALSSIVSGVVDIILFISASDKRFNKGFCFAEFETHRAAAMARRTLVVNGLRFWNREVRIDWAMPEIFVEDSVMAKVTTIHIRNVLAETSEADLKNIIYNFANREDVVKLRKIRDFAFVNINTREAAERVFEGLKSKSLMQTLQSGVIWS</sequence>
<feature type="domain" description="RRM" evidence="4">
    <location>
        <begin position="205"/>
        <end position="273"/>
    </location>
</feature>